<evidence type="ECO:0000256" key="2">
    <source>
        <dbReference type="RuleBase" id="RU361268"/>
    </source>
</evidence>
<reference evidence="3" key="2">
    <citation type="journal article" date="2007" name="Science">
        <title>Draft genome sequence of the sexually transmitted pathogen Trichomonas vaginalis.</title>
        <authorList>
            <person name="Carlton J.M."/>
            <person name="Hirt R.P."/>
            <person name="Silva J.C."/>
            <person name="Delcher A.L."/>
            <person name="Schatz M."/>
            <person name="Zhao Q."/>
            <person name="Wortman J.R."/>
            <person name="Bidwell S.L."/>
            <person name="Alsmark U.C.M."/>
            <person name="Besteiro S."/>
            <person name="Sicheritz-Ponten T."/>
            <person name="Noel C.J."/>
            <person name="Dacks J.B."/>
            <person name="Foster P.G."/>
            <person name="Simillion C."/>
            <person name="Van de Peer Y."/>
            <person name="Miranda-Saavedra D."/>
            <person name="Barton G.J."/>
            <person name="Westrop G.D."/>
            <person name="Mueller S."/>
            <person name="Dessi D."/>
            <person name="Fiori P.L."/>
            <person name="Ren Q."/>
            <person name="Paulsen I."/>
            <person name="Zhang H."/>
            <person name="Bastida-Corcuera F.D."/>
            <person name="Simoes-Barbosa A."/>
            <person name="Brown M.T."/>
            <person name="Hayes R.D."/>
            <person name="Mukherjee M."/>
            <person name="Okumura C.Y."/>
            <person name="Schneider R."/>
            <person name="Smith A.J."/>
            <person name="Vanacova S."/>
            <person name="Villalvazo M."/>
            <person name="Haas B.J."/>
            <person name="Pertea M."/>
            <person name="Feldblyum T.V."/>
            <person name="Utterback T.R."/>
            <person name="Shu C.L."/>
            <person name="Osoegawa K."/>
            <person name="de Jong P.J."/>
            <person name="Hrdy I."/>
            <person name="Horvathova L."/>
            <person name="Zubacova Z."/>
            <person name="Dolezal P."/>
            <person name="Malik S.B."/>
            <person name="Logsdon J.M. Jr."/>
            <person name="Henze K."/>
            <person name="Gupta A."/>
            <person name="Wang C.C."/>
            <person name="Dunne R.L."/>
            <person name="Upcroft J.A."/>
            <person name="Upcroft P."/>
            <person name="White O."/>
            <person name="Salzberg S.L."/>
            <person name="Tang P."/>
            <person name="Chiu C.-H."/>
            <person name="Lee Y.-S."/>
            <person name="Embley T.M."/>
            <person name="Coombs G.H."/>
            <person name="Mottram J.C."/>
            <person name="Tachezy J."/>
            <person name="Fraser-Liggett C.M."/>
            <person name="Johnson P.J."/>
        </authorList>
    </citation>
    <scope>NUCLEOTIDE SEQUENCE [LARGE SCALE GENOMIC DNA]</scope>
    <source>
        <strain evidence="3">G3</strain>
    </source>
</reference>
<dbReference type="SUPFAM" id="SSF57798">
    <property type="entry name" value="Casein kinase II beta subunit"/>
    <property type="match status" value="1"/>
</dbReference>
<comment type="subunit">
    <text evidence="2">Tetramer of two alpha and two beta subunits.</text>
</comment>
<evidence type="ECO:0000313" key="4">
    <source>
        <dbReference type="Proteomes" id="UP000001542"/>
    </source>
</evidence>
<sequence>MTAQEDASKQTWISWFLQQPLGKYFIEIDKDYLMCTYNFYGIRQKVSNFKQALDLIRGPYIPPEKRPTSWVSDIDDYGICLYGLLHARYLLTDAGLERMHEKYLKGPFYPCPRTLCNGTNCLPYGSSDDIGQSTVKMFCPCCHDVYHIQDEDGPLTDGSFFGPSYVHLFLAKYPSVMPKPPINKYIPRIFGFKICPETAFKDEEEEEEEYEDS</sequence>
<dbReference type="InterPro" id="IPR000704">
    <property type="entry name" value="Casein_kinase_II_reg-sub"/>
</dbReference>
<dbReference type="PANTHER" id="PTHR11740:SF0">
    <property type="entry name" value="CASEIN KINASE II SUBUNIT BETA"/>
    <property type="match status" value="1"/>
</dbReference>
<gene>
    <name evidence="3" type="ORF">TVAG_281580</name>
</gene>
<dbReference type="FunFam" id="2.20.25.20:FF:000001">
    <property type="entry name" value="Casein kinase II subunit beta"/>
    <property type="match status" value="1"/>
</dbReference>
<name>A2F982_TRIV3</name>
<dbReference type="RefSeq" id="XP_001311490.1">
    <property type="nucleotide sequence ID" value="XM_001311489.1"/>
</dbReference>
<reference evidence="3" key="1">
    <citation type="submission" date="2006-10" db="EMBL/GenBank/DDBJ databases">
        <authorList>
            <person name="Amadeo P."/>
            <person name="Zhao Q."/>
            <person name="Wortman J."/>
            <person name="Fraser-Liggett C."/>
            <person name="Carlton J."/>
        </authorList>
    </citation>
    <scope>NUCLEOTIDE SEQUENCE</scope>
    <source>
        <strain evidence="3">G3</strain>
    </source>
</reference>
<dbReference type="VEuPathDB" id="TrichDB:TVAGG3_0236940"/>
<dbReference type="Gene3D" id="2.20.25.20">
    <property type="match status" value="1"/>
</dbReference>
<dbReference type="Gene3D" id="1.10.1820.10">
    <property type="entry name" value="protein kinase ck2 holoenzyme, chain C, domain 1"/>
    <property type="match status" value="1"/>
</dbReference>
<dbReference type="VEuPathDB" id="TrichDB:TVAG_281580"/>
<dbReference type="SMART" id="SM01085">
    <property type="entry name" value="CK_II_beta"/>
    <property type="match status" value="1"/>
</dbReference>
<dbReference type="InParanoid" id="A2F982"/>
<dbReference type="Proteomes" id="UP000001542">
    <property type="component" value="Unassembled WGS sequence"/>
</dbReference>
<evidence type="ECO:0000313" key="3">
    <source>
        <dbReference type="EMBL" id="EAX98560.1"/>
    </source>
</evidence>
<dbReference type="eggNOG" id="KOG3092">
    <property type="taxonomic scope" value="Eukaryota"/>
</dbReference>
<dbReference type="STRING" id="5722.A2F982"/>
<keyword evidence="4" id="KW-1185">Reference proteome</keyword>
<dbReference type="KEGG" id="tva:4756358"/>
<comment type="similarity">
    <text evidence="1 2">Belongs to the casein kinase 2 subunit beta family.</text>
</comment>
<dbReference type="OMA" id="CEDIYFP"/>
<dbReference type="PANTHER" id="PTHR11740">
    <property type="entry name" value="CASEIN KINASE II SUBUNIT BETA"/>
    <property type="match status" value="1"/>
</dbReference>
<dbReference type="GO" id="GO:0005956">
    <property type="term" value="C:protein kinase CK2 complex"/>
    <property type="evidence" value="ECO:0000318"/>
    <property type="project" value="GO_Central"/>
</dbReference>
<evidence type="ECO:0000256" key="1">
    <source>
        <dbReference type="ARBA" id="ARBA00006941"/>
    </source>
</evidence>
<dbReference type="FunFam" id="1.10.1820.10:FF:000006">
    <property type="entry name" value="Casein kinase II subunit beta"/>
    <property type="match status" value="1"/>
</dbReference>
<dbReference type="GO" id="GO:0005737">
    <property type="term" value="C:cytoplasm"/>
    <property type="evidence" value="ECO:0000318"/>
    <property type="project" value="GO_Central"/>
</dbReference>
<accession>A2F982</accession>
<dbReference type="AlphaFoldDB" id="A2F982"/>
<dbReference type="EMBL" id="DS113671">
    <property type="protein sequence ID" value="EAX98560.1"/>
    <property type="molecule type" value="Genomic_DNA"/>
</dbReference>
<dbReference type="FunCoup" id="A2F982">
    <property type="interactions" value="521"/>
</dbReference>
<dbReference type="SMR" id="A2F982"/>
<dbReference type="GO" id="GO:0019887">
    <property type="term" value="F:protein kinase regulator activity"/>
    <property type="evidence" value="ECO:0000318"/>
    <property type="project" value="GO_Central"/>
</dbReference>
<dbReference type="InterPro" id="IPR035991">
    <property type="entry name" value="Casein_kinase_II_beta-like"/>
</dbReference>
<dbReference type="Pfam" id="PF01214">
    <property type="entry name" value="CK_II_beta"/>
    <property type="match status" value="1"/>
</dbReference>
<organism evidence="3 4">
    <name type="scientific">Trichomonas vaginalis (strain ATCC PRA-98 / G3)</name>
    <dbReference type="NCBI Taxonomy" id="412133"/>
    <lineage>
        <taxon>Eukaryota</taxon>
        <taxon>Metamonada</taxon>
        <taxon>Parabasalia</taxon>
        <taxon>Trichomonadida</taxon>
        <taxon>Trichomonadidae</taxon>
        <taxon>Trichomonas</taxon>
    </lineage>
</organism>
<dbReference type="InterPro" id="IPR016149">
    <property type="entry name" value="Casein_kin_II_reg-sub_N"/>
</dbReference>
<dbReference type="PRINTS" id="PR00472">
    <property type="entry name" value="CASNKINASEII"/>
</dbReference>
<protein>
    <recommendedName>
        <fullName evidence="2">Casein kinase II subunit beta</fullName>
        <shortName evidence="2">CK II beta</shortName>
    </recommendedName>
</protein>
<proteinExistence type="inferred from homology"/>
<dbReference type="OrthoDB" id="3971593at2759"/>